<evidence type="ECO:0000256" key="8">
    <source>
        <dbReference type="ARBA" id="ARBA00023157"/>
    </source>
</evidence>
<evidence type="ECO:0000259" key="13">
    <source>
        <dbReference type="PROSITE" id="PS50026"/>
    </source>
</evidence>
<evidence type="ECO:0000256" key="6">
    <source>
        <dbReference type="ARBA" id="ARBA00022989"/>
    </source>
</evidence>
<dbReference type="PROSITE" id="PS01187">
    <property type="entry name" value="EGF_CA"/>
    <property type="match status" value="1"/>
</dbReference>
<dbReference type="PROSITE" id="PS00010">
    <property type="entry name" value="ASX_HYDROXYL"/>
    <property type="match status" value="1"/>
</dbReference>
<dbReference type="InterPro" id="IPR051221">
    <property type="entry name" value="LDLR-related"/>
</dbReference>
<keyword evidence="10" id="KW-0325">Glycoprotein</keyword>
<dbReference type="PROSITE" id="PS50068">
    <property type="entry name" value="LDLRA_2"/>
    <property type="match status" value="1"/>
</dbReference>
<comment type="subcellular location">
    <subcellularLocation>
        <location evidence="1">Membrane</location>
        <topology evidence="1">Single-pass type I membrane protein</topology>
    </subcellularLocation>
</comment>
<organism evidence="14">
    <name type="scientific">Cacopsylla melanoneura</name>
    <dbReference type="NCBI Taxonomy" id="428564"/>
    <lineage>
        <taxon>Eukaryota</taxon>
        <taxon>Metazoa</taxon>
        <taxon>Ecdysozoa</taxon>
        <taxon>Arthropoda</taxon>
        <taxon>Hexapoda</taxon>
        <taxon>Insecta</taxon>
        <taxon>Pterygota</taxon>
        <taxon>Neoptera</taxon>
        <taxon>Paraneoptera</taxon>
        <taxon>Hemiptera</taxon>
        <taxon>Sternorrhyncha</taxon>
        <taxon>Psylloidea</taxon>
        <taxon>Psyllidae</taxon>
        <taxon>Psyllinae</taxon>
        <taxon>Cacopsylla</taxon>
    </lineage>
</organism>
<dbReference type="Pfam" id="PF00057">
    <property type="entry name" value="Ldl_recept_a"/>
    <property type="match status" value="1"/>
</dbReference>
<dbReference type="Pfam" id="PF14670">
    <property type="entry name" value="FXa_inhibition"/>
    <property type="match status" value="1"/>
</dbReference>
<dbReference type="GO" id="GO:0016324">
    <property type="term" value="C:apical plasma membrane"/>
    <property type="evidence" value="ECO:0007669"/>
    <property type="project" value="TreeGrafter"/>
</dbReference>
<dbReference type="SUPFAM" id="SSF63825">
    <property type="entry name" value="YWTD domain"/>
    <property type="match status" value="1"/>
</dbReference>
<feature type="disulfide bond" evidence="11">
    <location>
        <begin position="109"/>
        <end position="119"/>
    </location>
</feature>
<dbReference type="AlphaFoldDB" id="A0A8D9BBM3"/>
<proteinExistence type="predicted"/>
<evidence type="ECO:0000256" key="7">
    <source>
        <dbReference type="ARBA" id="ARBA00023136"/>
    </source>
</evidence>
<dbReference type="GO" id="GO:0043235">
    <property type="term" value="C:receptor complex"/>
    <property type="evidence" value="ECO:0007669"/>
    <property type="project" value="TreeGrafter"/>
</dbReference>
<dbReference type="SMART" id="SM00179">
    <property type="entry name" value="EGF_CA"/>
    <property type="match status" value="1"/>
</dbReference>
<dbReference type="FunFam" id="2.10.25.10:FF:000009">
    <property type="entry name" value="Low-density lipoprotein receptor isoform 1"/>
    <property type="match status" value="1"/>
</dbReference>
<keyword evidence="6" id="KW-1133">Transmembrane helix</keyword>
<keyword evidence="8 11" id="KW-1015">Disulfide bond</keyword>
<keyword evidence="7" id="KW-0472">Membrane</keyword>
<dbReference type="SMART" id="SM00181">
    <property type="entry name" value="EGF"/>
    <property type="match status" value="2"/>
</dbReference>
<dbReference type="SMART" id="SM00135">
    <property type="entry name" value="LY"/>
    <property type="match status" value="3"/>
</dbReference>
<dbReference type="PANTHER" id="PTHR22722">
    <property type="entry name" value="LOW-DENSITY LIPOPROTEIN RECEPTOR-RELATED PROTEIN 2-RELATED"/>
    <property type="match status" value="1"/>
</dbReference>
<dbReference type="InterPro" id="IPR011042">
    <property type="entry name" value="6-blade_b-propeller_TolB-like"/>
</dbReference>
<feature type="domain" description="EGF-like" evidence="13">
    <location>
        <begin position="105"/>
        <end position="144"/>
    </location>
</feature>
<dbReference type="PROSITE" id="PS51120">
    <property type="entry name" value="LDLRB"/>
    <property type="match status" value="1"/>
</dbReference>
<dbReference type="SUPFAM" id="SSF57184">
    <property type="entry name" value="Growth factor receptor domain"/>
    <property type="match status" value="1"/>
</dbReference>
<evidence type="ECO:0000256" key="1">
    <source>
        <dbReference type="ARBA" id="ARBA00004479"/>
    </source>
</evidence>
<dbReference type="EMBL" id="HBUF01609781">
    <property type="protein sequence ID" value="CAG6778476.1"/>
    <property type="molecule type" value="Transcribed_RNA"/>
</dbReference>
<dbReference type="SMART" id="SM00192">
    <property type="entry name" value="LDLa"/>
    <property type="match status" value="1"/>
</dbReference>
<sequence>MNDYLLYQNLFFSLFTFPAPKDVMEDCLASNEKFKCHDNLKCITFDKLCDAHSDCNDGSDESAQCTTACPSSCQFKCKQTPSGPLCYCPPGTHTSTLNNASSCVDIDECIHFGICDQTCTNTYGSYVCSCEHGFELQSDGKTCRVKDGNDAVLYFSTYDEVRTINLNSGLETPVATGLKHVAGVACDGRSLYWSSIYEGEETIIKSKLDGTGKELVVSAGLGSPEDIAVDWLTLNVYFTDLKLRHIGVCENRGENCAVIVNADIDKPRGITLVPVDRIMYWADWGTHPMIITLSLVSVSCIGQTGTLIL</sequence>
<name>A0A8D9BBM3_9HEMI</name>
<keyword evidence="2 11" id="KW-0245">EGF-like domain</keyword>
<dbReference type="InterPro" id="IPR000033">
    <property type="entry name" value="LDLR_classB_rpt"/>
</dbReference>
<evidence type="ECO:0000256" key="10">
    <source>
        <dbReference type="ARBA" id="ARBA00023180"/>
    </source>
</evidence>
<dbReference type="GO" id="GO:0005509">
    <property type="term" value="F:calcium ion binding"/>
    <property type="evidence" value="ECO:0007669"/>
    <property type="project" value="InterPro"/>
</dbReference>
<dbReference type="InterPro" id="IPR023415">
    <property type="entry name" value="LDLR_class-A_CS"/>
</dbReference>
<keyword evidence="9 14" id="KW-0675">Receptor</keyword>
<evidence type="ECO:0000256" key="12">
    <source>
        <dbReference type="PROSITE-ProRule" id="PRU00461"/>
    </source>
</evidence>
<dbReference type="Gene3D" id="2.10.25.10">
    <property type="entry name" value="Laminin"/>
    <property type="match status" value="1"/>
</dbReference>
<comment type="caution">
    <text evidence="11">Lacks conserved residue(s) required for the propagation of feature annotation.</text>
</comment>
<reference evidence="14" key="1">
    <citation type="submission" date="2021-05" db="EMBL/GenBank/DDBJ databases">
        <authorList>
            <person name="Alioto T."/>
            <person name="Alioto T."/>
            <person name="Gomez Garrido J."/>
        </authorList>
    </citation>
    <scope>NUCLEOTIDE SEQUENCE</scope>
</reference>
<evidence type="ECO:0000256" key="11">
    <source>
        <dbReference type="PROSITE-ProRule" id="PRU00076"/>
    </source>
</evidence>
<dbReference type="CDD" id="cd00112">
    <property type="entry name" value="LDLa"/>
    <property type="match status" value="1"/>
</dbReference>
<dbReference type="InterPro" id="IPR002172">
    <property type="entry name" value="LDrepeatLR_classA_rpt"/>
</dbReference>
<dbReference type="InterPro" id="IPR000742">
    <property type="entry name" value="EGF"/>
</dbReference>
<dbReference type="PANTHER" id="PTHR22722:SF14">
    <property type="entry name" value="MEGALIN, ISOFORM A"/>
    <property type="match status" value="1"/>
</dbReference>
<evidence type="ECO:0000313" key="14">
    <source>
        <dbReference type="EMBL" id="CAG6778476.1"/>
    </source>
</evidence>
<evidence type="ECO:0000256" key="2">
    <source>
        <dbReference type="ARBA" id="ARBA00022536"/>
    </source>
</evidence>
<dbReference type="InterPro" id="IPR001881">
    <property type="entry name" value="EGF-like_Ca-bd_dom"/>
</dbReference>
<protein>
    <submittedName>
        <fullName evidence="14">Vitellogenin receptor</fullName>
    </submittedName>
</protein>
<dbReference type="PROSITE" id="PS50026">
    <property type="entry name" value="EGF_3"/>
    <property type="match status" value="1"/>
</dbReference>
<dbReference type="SUPFAM" id="SSF57196">
    <property type="entry name" value="EGF/Laminin"/>
    <property type="match status" value="1"/>
</dbReference>
<feature type="repeat" description="LDL-receptor class B" evidence="12">
    <location>
        <begin position="189"/>
        <end position="233"/>
    </location>
</feature>
<evidence type="ECO:0000256" key="3">
    <source>
        <dbReference type="ARBA" id="ARBA00022583"/>
    </source>
</evidence>
<dbReference type="CDD" id="cd00054">
    <property type="entry name" value="EGF_CA"/>
    <property type="match status" value="1"/>
</dbReference>
<keyword evidence="5" id="KW-0677">Repeat</keyword>
<keyword evidence="4" id="KW-0812">Transmembrane</keyword>
<accession>A0A8D9BBM3</accession>
<dbReference type="Gene3D" id="4.10.400.10">
    <property type="entry name" value="Low-density Lipoprotein Receptor"/>
    <property type="match status" value="1"/>
</dbReference>
<evidence type="ECO:0000256" key="9">
    <source>
        <dbReference type="ARBA" id="ARBA00023170"/>
    </source>
</evidence>
<evidence type="ECO:0000256" key="5">
    <source>
        <dbReference type="ARBA" id="ARBA00022737"/>
    </source>
</evidence>
<keyword evidence="3" id="KW-0254">Endocytosis</keyword>
<dbReference type="InterPro" id="IPR018097">
    <property type="entry name" value="EGF_Ca-bd_CS"/>
</dbReference>
<dbReference type="Gene3D" id="2.120.10.30">
    <property type="entry name" value="TolB, C-terminal domain"/>
    <property type="match status" value="1"/>
</dbReference>
<dbReference type="PROSITE" id="PS01209">
    <property type="entry name" value="LDLRA_1"/>
    <property type="match status" value="1"/>
</dbReference>
<dbReference type="InterPro" id="IPR000152">
    <property type="entry name" value="EGF-type_Asp/Asn_hydroxyl_site"/>
</dbReference>
<dbReference type="PROSITE" id="PS01186">
    <property type="entry name" value="EGF_2"/>
    <property type="match status" value="1"/>
</dbReference>
<dbReference type="GO" id="GO:0042562">
    <property type="term" value="F:hormone binding"/>
    <property type="evidence" value="ECO:0007669"/>
    <property type="project" value="TreeGrafter"/>
</dbReference>
<dbReference type="InterPro" id="IPR036055">
    <property type="entry name" value="LDL_receptor-like_sf"/>
</dbReference>
<dbReference type="InterPro" id="IPR009030">
    <property type="entry name" value="Growth_fac_rcpt_cys_sf"/>
</dbReference>
<evidence type="ECO:0000256" key="4">
    <source>
        <dbReference type="ARBA" id="ARBA00022692"/>
    </source>
</evidence>
<dbReference type="GO" id="GO:0006898">
    <property type="term" value="P:receptor-mediated endocytosis"/>
    <property type="evidence" value="ECO:0007669"/>
    <property type="project" value="TreeGrafter"/>
</dbReference>